<dbReference type="Gene3D" id="1.20.144.10">
    <property type="entry name" value="Phosphatidic acid phosphatase type 2/haloperoxidase"/>
    <property type="match status" value="1"/>
</dbReference>
<dbReference type="EC" id="3.6.1.27" evidence="1"/>
<evidence type="ECO:0000313" key="8">
    <source>
        <dbReference type="Proteomes" id="UP000030856"/>
    </source>
</evidence>
<dbReference type="InterPro" id="IPR000326">
    <property type="entry name" value="PAP2/HPO"/>
</dbReference>
<evidence type="ECO:0000313" key="9">
    <source>
        <dbReference type="Proteomes" id="UP000190962"/>
    </source>
</evidence>
<dbReference type="CDD" id="cd03396">
    <property type="entry name" value="PAP2_like_6"/>
    <property type="match status" value="1"/>
</dbReference>
<reference evidence="7 9" key="2">
    <citation type="submission" date="2016-11" db="EMBL/GenBank/DDBJ databases">
        <title>Mixed transmission modes and dynamic genome evolution in an obligate animal-bacterial symbiosis.</title>
        <authorList>
            <person name="Russell S.L."/>
            <person name="Corbett-Detig R.B."/>
            <person name="Cavanaugh C.M."/>
        </authorList>
    </citation>
    <scope>NUCLEOTIDE SEQUENCE [LARGE SCALE GENOMIC DNA]</scope>
    <source>
        <strain evidence="7">MA-KB16</strain>
    </source>
</reference>
<keyword evidence="4" id="KW-0812">Transmembrane</keyword>
<feature type="transmembrane region" description="Helical" evidence="4">
    <location>
        <begin position="91"/>
        <end position="108"/>
    </location>
</feature>
<comment type="caution">
    <text evidence="6">The sequence shown here is derived from an EMBL/GenBank/DDBJ whole genome shotgun (WGS) entry which is preliminary data.</text>
</comment>
<dbReference type="Proteomes" id="UP000190962">
    <property type="component" value="Unassembled WGS sequence"/>
</dbReference>
<dbReference type="GeneID" id="86992297"/>
<dbReference type="AlphaFoldDB" id="A0A0B0H8J2"/>
<feature type="transmembrane region" description="Helical" evidence="4">
    <location>
        <begin position="12"/>
        <end position="39"/>
    </location>
</feature>
<feature type="transmembrane region" description="Helical" evidence="4">
    <location>
        <begin position="199"/>
        <end position="219"/>
    </location>
</feature>
<evidence type="ECO:0000313" key="7">
    <source>
        <dbReference type="EMBL" id="OOY34311.1"/>
    </source>
</evidence>
<evidence type="ECO:0000259" key="5">
    <source>
        <dbReference type="SMART" id="SM00014"/>
    </source>
</evidence>
<accession>A0A0B0H8J2</accession>
<dbReference type="RefSeq" id="WP_052132252.1">
    <property type="nucleotide sequence ID" value="NZ_JRAA01000002.1"/>
</dbReference>
<dbReference type="InterPro" id="IPR036938">
    <property type="entry name" value="PAP2/HPO_sf"/>
</dbReference>
<dbReference type="STRING" id="2340.JV46_11010"/>
<protein>
    <recommendedName>
        <fullName evidence="1">undecaprenyl-diphosphate phosphatase</fullName>
        <ecNumber evidence="1">3.6.1.27</ecNumber>
    </recommendedName>
    <alternativeName>
        <fullName evidence="2">Undecaprenyl pyrophosphate phosphatase</fullName>
    </alternativeName>
</protein>
<proteinExistence type="predicted"/>
<feature type="transmembrane region" description="Helical" evidence="4">
    <location>
        <begin position="146"/>
        <end position="165"/>
    </location>
</feature>
<evidence type="ECO:0000256" key="3">
    <source>
        <dbReference type="ARBA" id="ARBA00047594"/>
    </source>
</evidence>
<dbReference type="Proteomes" id="UP000030856">
    <property type="component" value="Unassembled WGS sequence"/>
</dbReference>
<name>A0A0B0H8J2_SOVGS</name>
<dbReference type="SMART" id="SM00014">
    <property type="entry name" value="acidPPc"/>
    <property type="match status" value="1"/>
</dbReference>
<dbReference type="GO" id="GO:0050380">
    <property type="term" value="F:undecaprenyl-diphosphatase activity"/>
    <property type="evidence" value="ECO:0007669"/>
    <property type="project" value="UniProtKB-EC"/>
</dbReference>
<dbReference type="EMBL" id="MPNX01000017">
    <property type="protein sequence ID" value="OOY34311.1"/>
    <property type="molecule type" value="Genomic_DNA"/>
</dbReference>
<dbReference type="PANTHER" id="PTHR14969:SF13">
    <property type="entry name" value="AT30094P"/>
    <property type="match status" value="1"/>
</dbReference>
<gene>
    <name evidence="7" type="ORF">BOV88_10520</name>
    <name evidence="6" type="ORF">JV46_11010</name>
</gene>
<feature type="transmembrane region" description="Helical" evidence="4">
    <location>
        <begin position="172"/>
        <end position="193"/>
    </location>
</feature>
<feature type="transmembrane region" description="Helical" evidence="4">
    <location>
        <begin position="59"/>
        <end position="79"/>
    </location>
</feature>
<evidence type="ECO:0000256" key="4">
    <source>
        <dbReference type="SAM" id="Phobius"/>
    </source>
</evidence>
<dbReference type="eggNOG" id="COG3907">
    <property type="taxonomic scope" value="Bacteria"/>
</dbReference>
<evidence type="ECO:0000313" key="6">
    <source>
        <dbReference type="EMBL" id="KHF25385.1"/>
    </source>
</evidence>
<feature type="domain" description="Phosphatidic acid phosphatase type 2/haloperoxidase" evidence="5">
    <location>
        <begin position="91"/>
        <end position="214"/>
    </location>
</feature>
<dbReference type="OrthoDB" id="9813524at2"/>
<dbReference type="PANTHER" id="PTHR14969">
    <property type="entry name" value="SPHINGOSINE-1-PHOSPHATE PHOSPHOHYDROLASE"/>
    <property type="match status" value="1"/>
</dbReference>
<dbReference type="EMBL" id="JRAA01000002">
    <property type="protein sequence ID" value="KHF25385.1"/>
    <property type="molecule type" value="Genomic_DNA"/>
</dbReference>
<sequence>MKNAENMNKDVIWWLAIAIWFTPLFWLTDLDILVASLFVEDGEWIGENNPFAIFFYESIPILMRVSLVGSIAAICWFWFKKRSRYRNYATYLLLVLLIGPGLIANLILKDNWGRPRPVQTLELAGENHYVPPLMFNGETSGKAKSFPSGHASAAFSMFAFWFMAAPGRRNKYIFWGVMAYGSLVGLSRMAQGGHYLSDVIWAGLIVYATAWVLAQWLIVPMHRRSP</sequence>
<reference evidence="6 8" key="1">
    <citation type="journal article" date="2014" name="BMC Genomics">
        <title>The genome of the intracellular bacterium of the coastal bivalve, Solemya velum: a blueprint for thriving in and out of symbiosis.</title>
        <authorList>
            <person name="Dmytrenko O."/>
            <person name="Russell S.L."/>
            <person name="Loo W.T."/>
            <person name="Fontanez K.M."/>
            <person name="Liao L."/>
            <person name="Roeselers G."/>
            <person name="Sharma R."/>
            <person name="Stewart F.J."/>
            <person name="Newton I.L."/>
            <person name="Woyke T."/>
            <person name="Wu D."/>
            <person name="Lang J.M."/>
            <person name="Eisen J.A."/>
            <person name="Cavanaugh C.M."/>
        </authorList>
    </citation>
    <scope>NUCLEOTIDE SEQUENCE [LARGE SCALE GENOMIC DNA]</scope>
    <source>
        <strain evidence="6 8">WH</strain>
    </source>
</reference>
<comment type="catalytic activity">
    <reaction evidence="3">
        <text>di-trans,octa-cis-undecaprenyl diphosphate + H2O = di-trans,octa-cis-undecaprenyl phosphate + phosphate + H(+)</text>
        <dbReference type="Rhea" id="RHEA:28094"/>
        <dbReference type="ChEBI" id="CHEBI:15377"/>
        <dbReference type="ChEBI" id="CHEBI:15378"/>
        <dbReference type="ChEBI" id="CHEBI:43474"/>
        <dbReference type="ChEBI" id="CHEBI:58405"/>
        <dbReference type="ChEBI" id="CHEBI:60392"/>
        <dbReference type="EC" id="3.6.1.27"/>
    </reaction>
</comment>
<keyword evidence="4" id="KW-1133">Transmembrane helix</keyword>
<evidence type="ECO:0000256" key="1">
    <source>
        <dbReference type="ARBA" id="ARBA00012374"/>
    </source>
</evidence>
<evidence type="ECO:0000256" key="2">
    <source>
        <dbReference type="ARBA" id="ARBA00032707"/>
    </source>
</evidence>
<dbReference type="SUPFAM" id="SSF48317">
    <property type="entry name" value="Acid phosphatase/Vanadium-dependent haloperoxidase"/>
    <property type="match status" value="1"/>
</dbReference>
<dbReference type="PATRIC" id="fig|2340.3.peg.2004"/>
<keyword evidence="4" id="KW-0472">Membrane</keyword>
<dbReference type="Pfam" id="PF01569">
    <property type="entry name" value="PAP2"/>
    <property type="match status" value="1"/>
</dbReference>
<organism evidence="6 8">
    <name type="scientific">Solemya velum gill symbiont</name>
    <dbReference type="NCBI Taxonomy" id="2340"/>
    <lineage>
        <taxon>Bacteria</taxon>
        <taxon>Pseudomonadati</taxon>
        <taxon>Pseudomonadota</taxon>
        <taxon>Gammaproteobacteria</taxon>
        <taxon>sulfur-oxidizing symbionts</taxon>
    </lineage>
</organism>
<keyword evidence="8" id="KW-1185">Reference proteome</keyword>